<evidence type="ECO:0000313" key="3">
    <source>
        <dbReference type="Proteomes" id="UP001050975"/>
    </source>
</evidence>
<dbReference type="GO" id="GO:0003676">
    <property type="term" value="F:nucleic acid binding"/>
    <property type="evidence" value="ECO:0007669"/>
    <property type="project" value="InterPro"/>
</dbReference>
<dbReference type="InterPro" id="IPR038720">
    <property type="entry name" value="YprB_RNase_H-like_dom"/>
</dbReference>
<dbReference type="SUPFAM" id="SSF53098">
    <property type="entry name" value="Ribonuclease H-like"/>
    <property type="match status" value="1"/>
</dbReference>
<evidence type="ECO:0000313" key="2">
    <source>
        <dbReference type="EMBL" id="GET35748.1"/>
    </source>
</evidence>
<dbReference type="EMBL" id="BLAY01000004">
    <property type="protein sequence ID" value="GET35748.1"/>
    <property type="molecule type" value="Genomic_DNA"/>
</dbReference>
<organism evidence="2 3">
    <name type="scientific">Microseira wollei NIES-4236</name>
    <dbReference type="NCBI Taxonomy" id="2530354"/>
    <lineage>
        <taxon>Bacteria</taxon>
        <taxon>Bacillati</taxon>
        <taxon>Cyanobacteriota</taxon>
        <taxon>Cyanophyceae</taxon>
        <taxon>Oscillatoriophycideae</taxon>
        <taxon>Aerosakkonematales</taxon>
        <taxon>Aerosakkonemataceae</taxon>
        <taxon>Microseira</taxon>
    </lineage>
</organism>
<dbReference type="RefSeq" id="WP_226574151.1">
    <property type="nucleotide sequence ID" value="NZ_BLAY01000004.1"/>
</dbReference>
<sequence length="225" mass="26591">MYKLEVKLDGKFVNNFYNGSVYDIVFLALEFWLDYVKGKAVRRIYGYTITRILRSSKQQYIKIHFLESEIEEKTLVKQILKDFYRLKDKIFVGFNIKGSDLPTLKSRLKPMNIYSNPIEIQLFDLRDCVQYTQTKGLNGLFKSLGIEVKKKIDGSYFRRNPKRVFFRKQGWIEILLNMFEYCLEDAAGYFEIVSKWKIKCPVVTKDMIKSELLSYSIQEAESALN</sequence>
<gene>
    <name evidence="2" type="ORF">MiSe_04930</name>
</gene>
<comment type="caution">
    <text evidence="2">The sequence shown here is derived from an EMBL/GenBank/DDBJ whole genome shotgun (WGS) entry which is preliminary data.</text>
</comment>
<dbReference type="InterPro" id="IPR036397">
    <property type="entry name" value="RNaseH_sf"/>
</dbReference>
<keyword evidence="3" id="KW-1185">Reference proteome</keyword>
<feature type="domain" description="YprB ribonuclease H-like" evidence="1">
    <location>
        <begin position="55"/>
        <end position="194"/>
    </location>
</feature>
<evidence type="ECO:0000259" key="1">
    <source>
        <dbReference type="Pfam" id="PF13482"/>
    </source>
</evidence>
<reference evidence="2" key="1">
    <citation type="submission" date="2019-10" db="EMBL/GenBank/DDBJ databases">
        <title>Draft genome sequece of Microseira wollei NIES-4236.</title>
        <authorList>
            <person name="Yamaguchi H."/>
            <person name="Suzuki S."/>
            <person name="Kawachi M."/>
        </authorList>
    </citation>
    <scope>NUCLEOTIDE SEQUENCE</scope>
    <source>
        <strain evidence="2">NIES-4236</strain>
    </source>
</reference>
<proteinExistence type="predicted"/>
<dbReference type="Pfam" id="PF13482">
    <property type="entry name" value="RNase_H_2"/>
    <property type="match status" value="1"/>
</dbReference>
<dbReference type="InterPro" id="IPR012337">
    <property type="entry name" value="RNaseH-like_sf"/>
</dbReference>
<accession>A0AAV3X1F7</accession>
<dbReference type="Gene3D" id="3.30.420.10">
    <property type="entry name" value="Ribonuclease H-like superfamily/Ribonuclease H"/>
    <property type="match status" value="1"/>
</dbReference>
<dbReference type="Proteomes" id="UP001050975">
    <property type="component" value="Unassembled WGS sequence"/>
</dbReference>
<name>A0AAV3X1F7_9CYAN</name>
<protein>
    <recommendedName>
        <fullName evidence="1">YprB ribonuclease H-like domain-containing protein</fullName>
    </recommendedName>
</protein>
<dbReference type="AlphaFoldDB" id="A0AAV3X1F7"/>